<dbReference type="EMBL" id="NPEU01000193">
    <property type="protein sequence ID" value="RAI37169.1"/>
    <property type="molecule type" value="Genomic_DNA"/>
</dbReference>
<gene>
    <name evidence="6" type="ORF">CH338_16520</name>
</gene>
<feature type="transmembrane region" description="Helical" evidence="5">
    <location>
        <begin position="16"/>
        <end position="36"/>
    </location>
</feature>
<evidence type="ECO:0000313" key="7">
    <source>
        <dbReference type="Proteomes" id="UP000248863"/>
    </source>
</evidence>
<comment type="caution">
    <text evidence="6">The sequence shown here is derived from an EMBL/GenBank/DDBJ whole genome shotgun (WGS) entry which is preliminary data.</text>
</comment>
<organism evidence="6 7">
    <name type="scientific">Rhodoplanes elegans</name>
    <dbReference type="NCBI Taxonomy" id="29408"/>
    <lineage>
        <taxon>Bacteria</taxon>
        <taxon>Pseudomonadati</taxon>
        <taxon>Pseudomonadota</taxon>
        <taxon>Alphaproteobacteria</taxon>
        <taxon>Hyphomicrobiales</taxon>
        <taxon>Nitrobacteraceae</taxon>
        <taxon>Rhodoplanes</taxon>
    </lineage>
</organism>
<evidence type="ECO:0000256" key="1">
    <source>
        <dbReference type="ARBA" id="ARBA00004141"/>
    </source>
</evidence>
<evidence type="ECO:0000256" key="5">
    <source>
        <dbReference type="RuleBase" id="RU363041"/>
    </source>
</evidence>
<accession>A0A327KEF8</accession>
<feature type="transmembrane region" description="Helical" evidence="5">
    <location>
        <begin position="138"/>
        <end position="160"/>
    </location>
</feature>
<protein>
    <recommendedName>
        <fullName evidence="5">Probable membrane transporter protein</fullName>
    </recommendedName>
</protein>
<comment type="subcellular location">
    <subcellularLocation>
        <location evidence="5">Cell membrane</location>
        <topology evidence="5">Multi-pass membrane protein</topology>
    </subcellularLocation>
    <subcellularLocation>
        <location evidence="1">Membrane</location>
        <topology evidence="1">Multi-pass membrane protein</topology>
    </subcellularLocation>
</comment>
<dbReference type="OrthoDB" id="8478323at2"/>
<sequence length="260" mass="28241">MTAPARSLYKPPRMTLAAYALIGVTIVGSSFVSGIFGMAGGMILLGVLLTLYDVATAMVLFSIIQFAANGWRAVMWRAHVRWPIFWWYALGALAAFGAMRLVAFIPDKATVYLALGAMPFLVELLPKSARPNIEWRGMPFLAGLITTVVQLLSGVGGLFLDMFFQKSMIDRKTTVATKAVSQTFSHVLRATYFASFAGAAQIDPWWALAPAFLLSIAGTSLAVLVLERMTDHGFRAWTRWIILAIGVVYLARGSALVLGG</sequence>
<keyword evidence="5" id="KW-1003">Cell membrane</keyword>
<dbReference type="Proteomes" id="UP000248863">
    <property type="component" value="Unassembled WGS sequence"/>
</dbReference>
<feature type="transmembrane region" description="Helical" evidence="5">
    <location>
        <begin position="205"/>
        <end position="226"/>
    </location>
</feature>
<keyword evidence="7" id="KW-1185">Reference proteome</keyword>
<dbReference type="GO" id="GO:0005886">
    <property type="term" value="C:plasma membrane"/>
    <property type="evidence" value="ECO:0007669"/>
    <property type="project" value="UniProtKB-SubCell"/>
</dbReference>
<name>A0A327KEF8_9BRAD</name>
<evidence type="ECO:0000256" key="3">
    <source>
        <dbReference type="ARBA" id="ARBA00022989"/>
    </source>
</evidence>
<evidence type="ECO:0000256" key="4">
    <source>
        <dbReference type="ARBA" id="ARBA00023136"/>
    </source>
</evidence>
<keyword evidence="4 5" id="KW-0472">Membrane</keyword>
<keyword evidence="3 5" id="KW-1133">Transmembrane helix</keyword>
<dbReference type="AlphaFoldDB" id="A0A327KEF8"/>
<evidence type="ECO:0000256" key="2">
    <source>
        <dbReference type="ARBA" id="ARBA00022692"/>
    </source>
</evidence>
<reference evidence="6 7" key="1">
    <citation type="submission" date="2017-07" db="EMBL/GenBank/DDBJ databases">
        <title>Draft Genome Sequences of Select Purple Nonsulfur Bacteria.</title>
        <authorList>
            <person name="Lasarre B."/>
            <person name="Mckinlay J.B."/>
        </authorList>
    </citation>
    <scope>NUCLEOTIDE SEQUENCE [LARGE SCALE GENOMIC DNA]</scope>
    <source>
        <strain evidence="6 7">DSM 11907</strain>
    </source>
</reference>
<dbReference type="Pfam" id="PF01925">
    <property type="entry name" value="TauE"/>
    <property type="match status" value="1"/>
</dbReference>
<dbReference type="InterPro" id="IPR002781">
    <property type="entry name" value="TM_pro_TauE-like"/>
</dbReference>
<keyword evidence="2 5" id="KW-0812">Transmembrane</keyword>
<evidence type="ECO:0000313" key="6">
    <source>
        <dbReference type="EMBL" id="RAI37169.1"/>
    </source>
</evidence>
<feature type="transmembrane region" description="Helical" evidence="5">
    <location>
        <begin position="85"/>
        <end position="103"/>
    </location>
</feature>
<comment type="similarity">
    <text evidence="5">Belongs to the 4-toluene sulfonate uptake permease (TSUP) (TC 2.A.102) family.</text>
</comment>
<feature type="transmembrane region" description="Helical" evidence="5">
    <location>
        <begin position="42"/>
        <end position="64"/>
    </location>
</feature>
<feature type="transmembrane region" description="Helical" evidence="5">
    <location>
        <begin position="238"/>
        <end position="258"/>
    </location>
</feature>
<proteinExistence type="inferred from homology"/>